<dbReference type="InterPro" id="IPR058625">
    <property type="entry name" value="MdtA-like_BSH"/>
</dbReference>
<dbReference type="Gene3D" id="1.10.287.470">
    <property type="entry name" value="Helix hairpin bin"/>
    <property type="match status" value="1"/>
</dbReference>
<keyword evidence="1" id="KW-0472">Membrane</keyword>
<accession>A0A3B0SRZ5</accession>
<organism evidence="3">
    <name type="scientific">hydrothermal vent metagenome</name>
    <dbReference type="NCBI Taxonomy" id="652676"/>
    <lineage>
        <taxon>unclassified sequences</taxon>
        <taxon>metagenomes</taxon>
        <taxon>ecological metagenomes</taxon>
    </lineage>
</organism>
<keyword evidence="1" id="KW-1133">Transmembrane helix</keyword>
<dbReference type="Gene3D" id="2.40.30.170">
    <property type="match status" value="1"/>
</dbReference>
<dbReference type="Gene3D" id="2.40.420.20">
    <property type="match status" value="1"/>
</dbReference>
<dbReference type="PANTHER" id="PTHR30469">
    <property type="entry name" value="MULTIDRUG RESISTANCE PROTEIN MDTA"/>
    <property type="match status" value="1"/>
</dbReference>
<sequence>MNIDKNGLFSKLLKWMLPALVIVAGLFISSVIKNSRPEVDIITPVKKVTVIRGIVARKTSFQPIIYAQGTVQAKRQIELVPEVAGKITWVSPNFAQGGLFRKGDKLVLIDPRNYEFAVARAQATVADARNKLVLEKAEGELARAEWEDLGGGKASPLVLRKPQLATAEAKLASARADLDRALLDLERTVIKAPFDGRVEAKKVDIGQYVSLGSQLAVLYSTDVAEISLPLTDRELGKLDLQKIYGKNRQTLEKPLAVRLYAPVGGKRRNWAGNIVRTAGTIDLNSRILSVIVEVKNPYKVHKGGAPLLNGLFVEAEIPGKEMHDVFILPKSALYKQNRVVIVDRDDRLRSLEVEIIHSTPQHVVVRGLKDGQRVNIVPLDVLIEGTKVKWQLVEEDNS</sequence>
<feature type="domain" description="Multidrug resistance protein MdtA-like barrel-sandwich hybrid" evidence="2">
    <location>
        <begin position="75"/>
        <end position="217"/>
    </location>
</feature>
<feature type="transmembrane region" description="Helical" evidence="1">
    <location>
        <begin position="12"/>
        <end position="32"/>
    </location>
</feature>
<reference evidence="3" key="1">
    <citation type="submission" date="2018-06" db="EMBL/GenBank/DDBJ databases">
        <authorList>
            <person name="Zhirakovskaya E."/>
        </authorList>
    </citation>
    <scope>NUCLEOTIDE SEQUENCE</scope>
</reference>
<dbReference type="SUPFAM" id="SSF111369">
    <property type="entry name" value="HlyD-like secretion proteins"/>
    <property type="match status" value="1"/>
</dbReference>
<evidence type="ECO:0000313" key="3">
    <source>
        <dbReference type="EMBL" id="VAV99223.1"/>
    </source>
</evidence>
<evidence type="ECO:0000256" key="1">
    <source>
        <dbReference type="SAM" id="Phobius"/>
    </source>
</evidence>
<dbReference type="GO" id="GO:0015562">
    <property type="term" value="F:efflux transmembrane transporter activity"/>
    <property type="evidence" value="ECO:0007669"/>
    <property type="project" value="TreeGrafter"/>
</dbReference>
<dbReference type="GO" id="GO:1990281">
    <property type="term" value="C:efflux pump complex"/>
    <property type="evidence" value="ECO:0007669"/>
    <property type="project" value="TreeGrafter"/>
</dbReference>
<dbReference type="EMBL" id="UOED01000132">
    <property type="protein sequence ID" value="VAV99223.1"/>
    <property type="molecule type" value="Genomic_DNA"/>
</dbReference>
<dbReference type="Pfam" id="PF25917">
    <property type="entry name" value="BSH_RND"/>
    <property type="match status" value="1"/>
</dbReference>
<proteinExistence type="predicted"/>
<keyword evidence="1" id="KW-0812">Transmembrane</keyword>
<dbReference type="Gene3D" id="2.40.50.100">
    <property type="match status" value="1"/>
</dbReference>
<evidence type="ECO:0000259" key="2">
    <source>
        <dbReference type="Pfam" id="PF25917"/>
    </source>
</evidence>
<protein>
    <submittedName>
        <fullName evidence="3">Membrane fusion protein of RND family multidrug efflux pump</fullName>
    </submittedName>
</protein>
<name>A0A3B0SRZ5_9ZZZZ</name>
<dbReference type="AlphaFoldDB" id="A0A3B0SRZ5"/>
<dbReference type="InterPro" id="IPR006143">
    <property type="entry name" value="RND_pump_MFP"/>
</dbReference>
<gene>
    <name evidence="3" type="ORF">MNBD_ALPHA02-1472</name>
</gene>
<dbReference type="PANTHER" id="PTHR30469:SF12">
    <property type="entry name" value="MULTIDRUG RESISTANCE PROTEIN MDTA"/>
    <property type="match status" value="1"/>
</dbReference>
<dbReference type="NCBIfam" id="TIGR01730">
    <property type="entry name" value="RND_mfp"/>
    <property type="match status" value="1"/>
</dbReference>